<protein>
    <submittedName>
        <fullName evidence="3">Uncharacterized protein</fullName>
    </submittedName>
</protein>
<dbReference type="AlphaFoldDB" id="A0A9N9MG89"/>
<dbReference type="Gene3D" id="1.25.40.20">
    <property type="entry name" value="Ankyrin repeat-containing domain"/>
    <property type="match status" value="2"/>
</dbReference>
<evidence type="ECO:0000313" key="4">
    <source>
        <dbReference type="Proteomes" id="UP001152799"/>
    </source>
</evidence>
<gene>
    <name evidence="3" type="ORF">CEUTPL_LOCUS413</name>
</gene>
<reference evidence="3" key="1">
    <citation type="submission" date="2022-01" db="EMBL/GenBank/DDBJ databases">
        <authorList>
            <person name="King R."/>
        </authorList>
    </citation>
    <scope>NUCLEOTIDE SEQUENCE</scope>
</reference>
<dbReference type="SUPFAM" id="SSF48403">
    <property type="entry name" value="Ankyrin repeat"/>
    <property type="match status" value="1"/>
</dbReference>
<dbReference type="PRINTS" id="PR01415">
    <property type="entry name" value="ANKYRIN"/>
</dbReference>
<evidence type="ECO:0000313" key="3">
    <source>
        <dbReference type="EMBL" id="CAG9759668.1"/>
    </source>
</evidence>
<dbReference type="Proteomes" id="UP001152799">
    <property type="component" value="Chromosome 1"/>
</dbReference>
<sequence>MANLQLTLEELSENFLTNLNLVNTKFEKSVLNFFKLEFGKCLILETRDTRRSVLRIRRTIKHLDIYGNNVNQIILKWPQFLSVVKESKVMPKFGNLIILEFSKNEPEFSDLSVLDAIIERINMVPAKKIVLLFNYQDCPESYLKNVNVDAYLKINEFTNTYTTLTDENLSEILFQSALNGRINHVNVLLEKGAKINEPGNADSDRTLHGAAEFGDKALISTLLRHGALIIGNRTGNTPLHIAAKNGYNDIVTLLLDHTSTTYSVDVNFKNSSGTTALHLAAEFAYSKVVKTLLNHGADINCKDNGDNAPLHFAATCQELEVVKILLERGALVTVKNKLGQTPLDLVPADFTEVEQLLSMVGRASRRSVHLGMI</sequence>
<keyword evidence="1" id="KW-0677">Repeat</keyword>
<dbReference type="PANTHER" id="PTHR24171">
    <property type="entry name" value="ANKYRIN REPEAT DOMAIN-CONTAINING PROTEIN 39-RELATED"/>
    <property type="match status" value="1"/>
</dbReference>
<evidence type="ECO:0000256" key="2">
    <source>
        <dbReference type="ARBA" id="ARBA00023043"/>
    </source>
</evidence>
<dbReference type="InterPro" id="IPR002110">
    <property type="entry name" value="Ankyrin_rpt"/>
</dbReference>
<keyword evidence="4" id="KW-1185">Reference proteome</keyword>
<keyword evidence="2" id="KW-0040">ANK repeat</keyword>
<dbReference type="Pfam" id="PF12796">
    <property type="entry name" value="Ank_2"/>
    <property type="match status" value="2"/>
</dbReference>
<name>A0A9N9MG89_9CUCU</name>
<dbReference type="InterPro" id="IPR036770">
    <property type="entry name" value="Ankyrin_rpt-contain_sf"/>
</dbReference>
<dbReference type="SMART" id="SM00248">
    <property type="entry name" value="ANK"/>
    <property type="match status" value="5"/>
</dbReference>
<evidence type="ECO:0000256" key="1">
    <source>
        <dbReference type="ARBA" id="ARBA00022737"/>
    </source>
</evidence>
<accession>A0A9N9MG89</accession>
<proteinExistence type="predicted"/>
<dbReference type="OrthoDB" id="6773642at2759"/>
<dbReference type="EMBL" id="OU892277">
    <property type="protein sequence ID" value="CAG9759668.1"/>
    <property type="molecule type" value="Genomic_DNA"/>
</dbReference>
<organism evidence="3 4">
    <name type="scientific">Ceutorhynchus assimilis</name>
    <name type="common">cabbage seed weevil</name>
    <dbReference type="NCBI Taxonomy" id="467358"/>
    <lineage>
        <taxon>Eukaryota</taxon>
        <taxon>Metazoa</taxon>
        <taxon>Ecdysozoa</taxon>
        <taxon>Arthropoda</taxon>
        <taxon>Hexapoda</taxon>
        <taxon>Insecta</taxon>
        <taxon>Pterygota</taxon>
        <taxon>Neoptera</taxon>
        <taxon>Endopterygota</taxon>
        <taxon>Coleoptera</taxon>
        <taxon>Polyphaga</taxon>
        <taxon>Cucujiformia</taxon>
        <taxon>Curculionidae</taxon>
        <taxon>Ceutorhynchinae</taxon>
        <taxon>Ceutorhynchus</taxon>
    </lineage>
</organism>